<reference evidence="2" key="1">
    <citation type="submission" date="2018-05" db="EMBL/GenBank/DDBJ databases">
        <authorList>
            <person name="Lanie J.A."/>
            <person name="Ng W.-L."/>
            <person name="Kazmierczak K.M."/>
            <person name="Andrzejewski T.M."/>
            <person name="Davidsen T.M."/>
            <person name="Wayne K.J."/>
            <person name="Tettelin H."/>
            <person name="Glass J.I."/>
            <person name="Rusch D."/>
            <person name="Podicherti R."/>
            <person name="Tsui H.-C.T."/>
            <person name="Winkler M.E."/>
        </authorList>
    </citation>
    <scope>NUCLEOTIDE SEQUENCE</scope>
</reference>
<feature type="non-terminal residue" evidence="2">
    <location>
        <position position="155"/>
    </location>
</feature>
<name>A0A382AQZ0_9ZZZZ</name>
<dbReference type="InterPro" id="IPR013217">
    <property type="entry name" value="Methyltransf_12"/>
</dbReference>
<dbReference type="PANTHER" id="PTHR43861">
    <property type="entry name" value="TRANS-ACONITATE 2-METHYLTRANSFERASE-RELATED"/>
    <property type="match status" value="1"/>
</dbReference>
<proteinExistence type="predicted"/>
<dbReference type="CDD" id="cd02440">
    <property type="entry name" value="AdoMet_MTases"/>
    <property type="match status" value="1"/>
</dbReference>
<accession>A0A382AQZ0</accession>
<gene>
    <name evidence="2" type="ORF">METZ01_LOCUS156565</name>
</gene>
<dbReference type="EMBL" id="UINC01026375">
    <property type="protein sequence ID" value="SVB03711.1"/>
    <property type="molecule type" value="Genomic_DNA"/>
</dbReference>
<dbReference type="Gene3D" id="3.40.50.150">
    <property type="entry name" value="Vaccinia Virus protein VP39"/>
    <property type="match status" value="1"/>
</dbReference>
<dbReference type="Pfam" id="PF08242">
    <property type="entry name" value="Methyltransf_12"/>
    <property type="match status" value="1"/>
</dbReference>
<organism evidence="2">
    <name type="scientific">marine metagenome</name>
    <dbReference type="NCBI Taxonomy" id="408172"/>
    <lineage>
        <taxon>unclassified sequences</taxon>
        <taxon>metagenomes</taxon>
        <taxon>ecological metagenomes</taxon>
    </lineage>
</organism>
<dbReference type="InterPro" id="IPR029063">
    <property type="entry name" value="SAM-dependent_MTases_sf"/>
</dbReference>
<evidence type="ECO:0000313" key="2">
    <source>
        <dbReference type="EMBL" id="SVB03711.1"/>
    </source>
</evidence>
<feature type="non-terminal residue" evidence="2">
    <location>
        <position position="1"/>
    </location>
</feature>
<evidence type="ECO:0000259" key="1">
    <source>
        <dbReference type="Pfam" id="PF08242"/>
    </source>
</evidence>
<dbReference type="SUPFAM" id="SSF53335">
    <property type="entry name" value="S-adenosyl-L-methionine-dependent methyltransferases"/>
    <property type="match status" value="1"/>
</dbReference>
<feature type="domain" description="Methyltransferase type 12" evidence="1">
    <location>
        <begin position="75"/>
        <end position="155"/>
    </location>
</feature>
<dbReference type="AlphaFoldDB" id="A0A382AQZ0"/>
<protein>
    <recommendedName>
        <fullName evidence="1">Methyltransferase type 12 domain-containing protein</fullName>
    </recommendedName>
</protein>
<sequence>VTAWGQVNVAGNVPLTCLNPLPRMRGIEGMILHQLIWLHRNYEKNAHAFFELQARDAIQWLERGAVHIGPNTRMLDLGCGHGYPGKICAAAGAEVTYADYEDLRLEELKHTAFHQINLNESELSECGQFDLVMCSNVLEHLSKPNHLIQNLSKLL</sequence>